<proteinExistence type="predicted"/>
<dbReference type="SUPFAM" id="SSF81383">
    <property type="entry name" value="F-box domain"/>
    <property type="match status" value="1"/>
</dbReference>
<dbReference type="Pfam" id="PF12937">
    <property type="entry name" value="F-box-like"/>
    <property type="match status" value="1"/>
</dbReference>
<dbReference type="AlphaFoldDB" id="A0A6A4JP19"/>
<evidence type="ECO:0000313" key="1">
    <source>
        <dbReference type="EMBL" id="KAF6204888.1"/>
    </source>
</evidence>
<protein>
    <submittedName>
        <fullName evidence="1">Uncharacterized protein</fullName>
    </submittedName>
</protein>
<comment type="caution">
    <text evidence="1">The sequence shown here is derived from an EMBL/GenBank/DDBJ whole genome shotgun (WGS) entry which is preliminary data.</text>
</comment>
<dbReference type="EMBL" id="WIXP02000009">
    <property type="protein sequence ID" value="KAF6204888.1"/>
    <property type="molecule type" value="Genomic_DNA"/>
</dbReference>
<dbReference type="InterPro" id="IPR036047">
    <property type="entry name" value="F-box-like_dom_sf"/>
</dbReference>
<gene>
    <name evidence="1" type="ORF">GE061_019052</name>
</gene>
<dbReference type="OrthoDB" id="10257471at2759"/>
<sequence>MEAPRIMYGSSSHGKCKISTDKSERKIKFDVLLCVFEVTWQIFSSLSLEELCRARAVCRAWWDLVNCDLLWKPKLLERRITNDYTFADTQGDARTLRNCEWANTCFKYYSTAIRNWDQKSPRVSGFSAEVVFVYLPYMLTLFKGEVEVHRLSNGSFEPWGKILLPQDAGLGGPEIQMSCPDTFAVSKEGYVVIFKLREGSVYFEKVIAFADDTILTSCSDESKAPGFVRDTYDRRPDGIVECQAVFQDVVWLRETYVQVVVVWDYVKCEEKLRFDLSDDFFKIHAEESRVFFIHKDEVSIYSPHGLQLWSYKHDLLENLSFCSNQVGCGFIEGSYDCQH</sequence>
<dbReference type="Gene3D" id="1.20.1280.50">
    <property type="match status" value="1"/>
</dbReference>
<accession>A0A6A4JP19</accession>
<organism evidence="1 2">
    <name type="scientific">Apolygus lucorum</name>
    <name type="common">Small green plant bug</name>
    <name type="synonym">Lygocoris lucorum</name>
    <dbReference type="NCBI Taxonomy" id="248454"/>
    <lineage>
        <taxon>Eukaryota</taxon>
        <taxon>Metazoa</taxon>
        <taxon>Ecdysozoa</taxon>
        <taxon>Arthropoda</taxon>
        <taxon>Hexapoda</taxon>
        <taxon>Insecta</taxon>
        <taxon>Pterygota</taxon>
        <taxon>Neoptera</taxon>
        <taxon>Paraneoptera</taxon>
        <taxon>Hemiptera</taxon>
        <taxon>Heteroptera</taxon>
        <taxon>Panheteroptera</taxon>
        <taxon>Cimicomorpha</taxon>
        <taxon>Miridae</taxon>
        <taxon>Mirini</taxon>
        <taxon>Apolygus</taxon>
    </lineage>
</organism>
<reference evidence="1" key="1">
    <citation type="journal article" date="2021" name="Mol. Ecol. Resour.">
        <title>Apolygus lucorum genome provides insights into omnivorousness and mesophyll feeding.</title>
        <authorList>
            <person name="Liu Y."/>
            <person name="Liu H."/>
            <person name="Wang H."/>
            <person name="Huang T."/>
            <person name="Liu B."/>
            <person name="Yang B."/>
            <person name="Yin L."/>
            <person name="Li B."/>
            <person name="Zhang Y."/>
            <person name="Zhang S."/>
            <person name="Jiang F."/>
            <person name="Zhang X."/>
            <person name="Ren Y."/>
            <person name="Wang B."/>
            <person name="Wang S."/>
            <person name="Lu Y."/>
            <person name="Wu K."/>
            <person name="Fan W."/>
            <person name="Wang G."/>
        </authorList>
    </citation>
    <scope>NUCLEOTIDE SEQUENCE</scope>
    <source>
        <strain evidence="1">12Hb</strain>
    </source>
</reference>
<name>A0A6A4JP19_APOLU</name>
<evidence type="ECO:0000313" key="2">
    <source>
        <dbReference type="Proteomes" id="UP000466442"/>
    </source>
</evidence>
<dbReference type="Proteomes" id="UP000466442">
    <property type="component" value="Linkage Group LG9"/>
</dbReference>
<dbReference type="InterPro" id="IPR001810">
    <property type="entry name" value="F-box_dom"/>
</dbReference>
<keyword evidence="2" id="KW-1185">Reference proteome</keyword>